<dbReference type="RefSeq" id="WP_114206851.1">
    <property type="nucleotide sequence ID" value="NZ_CP030840.1"/>
</dbReference>
<protein>
    <recommendedName>
        <fullName evidence="2">histidine kinase</fullName>
        <ecNumber evidence="2">2.7.13.3</ecNumber>
    </recommendedName>
</protein>
<dbReference type="Pfam" id="PF02518">
    <property type="entry name" value="HATPase_c"/>
    <property type="match status" value="1"/>
</dbReference>
<dbReference type="GO" id="GO:0000160">
    <property type="term" value="P:phosphorelay signal transduction system"/>
    <property type="evidence" value="ECO:0007669"/>
    <property type="project" value="InterPro"/>
</dbReference>
<dbReference type="AlphaFoldDB" id="A0A2Z5FY51"/>
<accession>A0A2Z5FY51</accession>
<dbReference type="PROSITE" id="PS50110">
    <property type="entry name" value="RESPONSE_REGULATORY"/>
    <property type="match status" value="1"/>
</dbReference>
<dbReference type="KEGG" id="abas:ACPOL_2061"/>
<dbReference type="SUPFAM" id="SSF52172">
    <property type="entry name" value="CheY-like"/>
    <property type="match status" value="1"/>
</dbReference>
<dbReference type="EC" id="2.7.13.3" evidence="2"/>
<feature type="domain" description="Response regulatory" evidence="8">
    <location>
        <begin position="13"/>
        <end position="127"/>
    </location>
</feature>
<gene>
    <name evidence="9" type="ORF">ACPOL_2061</name>
</gene>
<dbReference type="Proteomes" id="UP000253606">
    <property type="component" value="Chromosome"/>
</dbReference>
<dbReference type="PANTHER" id="PTHR43304:SF1">
    <property type="entry name" value="PAC DOMAIN-CONTAINING PROTEIN"/>
    <property type="match status" value="1"/>
</dbReference>
<evidence type="ECO:0000259" key="7">
    <source>
        <dbReference type="PROSITE" id="PS50109"/>
    </source>
</evidence>
<evidence type="ECO:0000256" key="2">
    <source>
        <dbReference type="ARBA" id="ARBA00012438"/>
    </source>
</evidence>
<keyword evidence="4" id="KW-0808">Transferase</keyword>
<dbReference type="FunFam" id="3.30.565.10:FF:000006">
    <property type="entry name" value="Sensor histidine kinase WalK"/>
    <property type="match status" value="1"/>
</dbReference>
<dbReference type="SMART" id="SM00448">
    <property type="entry name" value="REC"/>
    <property type="match status" value="1"/>
</dbReference>
<feature type="modified residue" description="4-aspartylphosphate" evidence="6">
    <location>
        <position position="62"/>
    </location>
</feature>
<dbReference type="InterPro" id="IPR036890">
    <property type="entry name" value="HATPase_C_sf"/>
</dbReference>
<dbReference type="InterPro" id="IPR004358">
    <property type="entry name" value="Sig_transdc_His_kin-like_C"/>
</dbReference>
<dbReference type="InterPro" id="IPR052162">
    <property type="entry name" value="Sensor_kinase/Photoreceptor"/>
</dbReference>
<dbReference type="InterPro" id="IPR005467">
    <property type="entry name" value="His_kinase_dom"/>
</dbReference>
<dbReference type="OrthoDB" id="9813394at2"/>
<keyword evidence="5 9" id="KW-0418">Kinase</keyword>
<evidence type="ECO:0000256" key="6">
    <source>
        <dbReference type="PROSITE-ProRule" id="PRU00169"/>
    </source>
</evidence>
<sequence length="388" mass="43239">MRTEELSVRDSLNILIVDDDEGDRKQIRRALKQTEAVCFESASVGEALEACEKKTFDCAIVDYRLAGQDGLSGIRLLHKRFPHLALIMITGQGDELVAAEAMKVGAMDYLSKNRVHAESLWRSVENAVHKATLLKKLDEQRGELEVFSRVLVHDLKGPLENLLLLAFLIEDNLREGISKGFPPGRLEEIASYCPALSRSVERMNALLDTLYKYTNAQTEVEFKPLPMGEVMIDALVNLKQLIQTRGAQVTYGELPTVFGSPQLVQLLQNLIANGIKYCDAETPLVHVSATALQSGLWQFAVQDNGIGIPEQSYQQIFEPFRRLHGIGKYEGSGLGLATCKKIVERHHGTIWCESKIGQGTTFCFTLPEWKPNVESADQHEQSLKMGDS</sequence>
<dbReference type="InterPro" id="IPR001789">
    <property type="entry name" value="Sig_transdc_resp-reg_receiver"/>
</dbReference>
<keyword evidence="3 6" id="KW-0597">Phosphoprotein</keyword>
<feature type="domain" description="Histidine kinase" evidence="7">
    <location>
        <begin position="150"/>
        <end position="370"/>
    </location>
</feature>
<proteinExistence type="predicted"/>
<organism evidence="9 10">
    <name type="scientific">Acidisarcina polymorpha</name>
    <dbReference type="NCBI Taxonomy" id="2211140"/>
    <lineage>
        <taxon>Bacteria</taxon>
        <taxon>Pseudomonadati</taxon>
        <taxon>Acidobacteriota</taxon>
        <taxon>Terriglobia</taxon>
        <taxon>Terriglobales</taxon>
        <taxon>Acidobacteriaceae</taxon>
        <taxon>Acidisarcina</taxon>
    </lineage>
</organism>
<dbReference type="Pfam" id="PF00072">
    <property type="entry name" value="Response_reg"/>
    <property type="match status" value="1"/>
</dbReference>
<evidence type="ECO:0000256" key="3">
    <source>
        <dbReference type="ARBA" id="ARBA00022553"/>
    </source>
</evidence>
<dbReference type="PANTHER" id="PTHR43304">
    <property type="entry name" value="PHYTOCHROME-LIKE PROTEIN CPH1"/>
    <property type="match status" value="1"/>
</dbReference>
<evidence type="ECO:0000259" key="8">
    <source>
        <dbReference type="PROSITE" id="PS50110"/>
    </source>
</evidence>
<dbReference type="Gene3D" id="3.40.50.2300">
    <property type="match status" value="1"/>
</dbReference>
<name>A0A2Z5FY51_9BACT</name>
<keyword evidence="10" id="KW-1185">Reference proteome</keyword>
<evidence type="ECO:0000256" key="4">
    <source>
        <dbReference type="ARBA" id="ARBA00022679"/>
    </source>
</evidence>
<comment type="catalytic activity">
    <reaction evidence="1">
        <text>ATP + protein L-histidine = ADP + protein N-phospho-L-histidine.</text>
        <dbReference type="EC" id="2.7.13.3"/>
    </reaction>
</comment>
<dbReference type="PRINTS" id="PR00344">
    <property type="entry name" value="BCTRLSENSOR"/>
</dbReference>
<dbReference type="PROSITE" id="PS50109">
    <property type="entry name" value="HIS_KIN"/>
    <property type="match status" value="1"/>
</dbReference>
<dbReference type="SUPFAM" id="SSF55874">
    <property type="entry name" value="ATPase domain of HSP90 chaperone/DNA topoisomerase II/histidine kinase"/>
    <property type="match status" value="1"/>
</dbReference>
<evidence type="ECO:0000256" key="5">
    <source>
        <dbReference type="ARBA" id="ARBA00022777"/>
    </source>
</evidence>
<reference evidence="9 10" key="1">
    <citation type="journal article" date="2018" name="Front. Microbiol.">
        <title>Hydrolytic Capabilities as a Key to Environmental Success: Chitinolytic and Cellulolytic Acidobacteria From Acidic Sub-arctic Soils and Boreal Peatlands.</title>
        <authorList>
            <person name="Belova S.E."/>
            <person name="Ravin N.V."/>
            <person name="Pankratov T.A."/>
            <person name="Rakitin A.L."/>
            <person name="Ivanova A.A."/>
            <person name="Beletsky A.V."/>
            <person name="Mardanov A.V."/>
            <person name="Sinninghe Damste J.S."/>
            <person name="Dedysh S.N."/>
        </authorList>
    </citation>
    <scope>NUCLEOTIDE SEQUENCE [LARGE SCALE GENOMIC DNA]</scope>
    <source>
        <strain evidence="9 10">SBC82</strain>
    </source>
</reference>
<dbReference type="Gene3D" id="3.30.565.10">
    <property type="entry name" value="Histidine kinase-like ATPase, C-terminal domain"/>
    <property type="match status" value="1"/>
</dbReference>
<evidence type="ECO:0000313" key="10">
    <source>
        <dbReference type="Proteomes" id="UP000253606"/>
    </source>
</evidence>
<dbReference type="SMART" id="SM00387">
    <property type="entry name" value="HATPase_c"/>
    <property type="match status" value="1"/>
</dbReference>
<dbReference type="InterPro" id="IPR011006">
    <property type="entry name" value="CheY-like_superfamily"/>
</dbReference>
<dbReference type="InterPro" id="IPR003594">
    <property type="entry name" value="HATPase_dom"/>
</dbReference>
<evidence type="ECO:0000256" key="1">
    <source>
        <dbReference type="ARBA" id="ARBA00000085"/>
    </source>
</evidence>
<dbReference type="GO" id="GO:0004673">
    <property type="term" value="F:protein histidine kinase activity"/>
    <property type="evidence" value="ECO:0007669"/>
    <property type="project" value="UniProtKB-EC"/>
</dbReference>
<dbReference type="EMBL" id="CP030840">
    <property type="protein sequence ID" value="AXC11397.1"/>
    <property type="molecule type" value="Genomic_DNA"/>
</dbReference>
<evidence type="ECO:0000313" key="9">
    <source>
        <dbReference type="EMBL" id="AXC11397.1"/>
    </source>
</evidence>